<dbReference type="CDD" id="cd02869">
    <property type="entry name" value="PseudoU_synth_RluA_like"/>
    <property type="match status" value="1"/>
</dbReference>
<protein>
    <submittedName>
        <fullName evidence="3">RluA family pseudouridine synthase</fullName>
    </submittedName>
</protein>
<dbReference type="GO" id="GO:0009982">
    <property type="term" value="F:pseudouridine synthase activity"/>
    <property type="evidence" value="ECO:0007669"/>
    <property type="project" value="InterPro"/>
</dbReference>
<dbReference type="Proteomes" id="UP000886005">
    <property type="component" value="Unassembled WGS sequence"/>
</dbReference>
<accession>A0A7V1M0V8</accession>
<dbReference type="PROSITE" id="PS01129">
    <property type="entry name" value="PSI_RLU"/>
    <property type="match status" value="1"/>
</dbReference>
<dbReference type="SUPFAM" id="SSF55120">
    <property type="entry name" value="Pseudouridine synthase"/>
    <property type="match status" value="1"/>
</dbReference>
<evidence type="ECO:0000256" key="1">
    <source>
        <dbReference type="ARBA" id="ARBA00010876"/>
    </source>
</evidence>
<comment type="caution">
    <text evidence="3">The sequence shown here is derived from an EMBL/GenBank/DDBJ whole genome shotgun (WGS) entry which is preliminary data.</text>
</comment>
<comment type="similarity">
    <text evidence="1">Belongs to the pseudouridine synthase RluA family.</text>
</comment>
<evidence type="ECO:0000259" key="2">
    <source>
        <dbReference type="Pfam" id="PF00849"/>
    </source>
</evidence>
<dbReference type="PANTHER" id="PTHR21600:SF87">
    <property type="entry name" value="RNA PSEUDOURIDYLATE SYNTHASE DOMAIN-CONTAINING PROTEIN 1"/>
    <property type="match status" value="1"/>
</dbReference>
<dbReference type="InterPro" id="IPR050188">
    <property type="entry name" value="RluA_PseudoU_synthase"/>
</dbReference>
<dbReference type="InterPro" id="IPR006145">
    <property type="entry name" value="PsdUridine_synth_RsuA/RluA"/>
</dbReference>
<dbReference type="Pfam" id="PF00849">
    <property type="entry name" value="PseudoU_synth_2"/>
    <property type="match status" value="1"/>
</dbReference>
<dbReference type="InterPro" id="IPR020103">
    <property type="entry name" value="PsdUridine_synth_cat_dom_sf"/>
</dbReference>
<dbReference type="PANTHER" id="PTHR21600">
    <property type="entry name" value="MITOCHONDRIAL RNA PSEUDOURIDINE SYNTHASE"/>
    <property type="match status" value="1"/>
</dbReference>
<dbReference type="GO" id="GO:0140098">
    <property type="term" value="F:catalytic activity, acting on RNA"/>
    <property type="evidence" value="ECO:0007669"/>
    <property type="project" value="UniProtKB-ARBA"/>
</dbReference>
<dbReference type="GO" id="GO:0003723">
    <property type="term" value="F:RNA binding"/>
    <property type="evidence" value="ECO:0007669"/>
    <property type="project" value="InterPro"/>
</dbReference>
<gene>
    <name evidence="3" type="ORF">ENJ10_10920</name>
</gene>
<name>A0A7V1M0V8_CALAY</name>
<dbReference type="GO" id="GO:0000455">
    <property type="term" value="P:enzyme-directed rRNA pseudouridine synthesis"/>
    <property type="evidence" value="ECO:0007669"/>
    <property type="project" value="TreeGrafter"/>
</dbReference>
<organism evidence="3">
    <name type="scientific">Caldithrix abyssi</name>
    <dbReference type="NCBI Taxonomy" id="187145"/>
    <lineage>
        <taxon>Bacteria</taxon>
        <taxon>Pseudomonadati</taxon>
        <taxon>Calditrichota</taxon>
        <taxon>Calditrichia</taxon>
        <taxon>Calditrichales</taxon>
        <taxon>Calditrichaceae</taxon>
        <taxon>Caldithrix</taxon>
    </lineage>
</organism>
<evidence type="ECO:0000313" key="3">
    <source>
        <dbReference type="EMBL" id="HED11189.1"/>
    </source>
</evidence>
<dbReference type="Gene3D" id="3.30.2350.10">
    <property type="entry name" value="Pseudouridine synthase"/>
    <property type="match status" value="1"/>
</dbReference>
<sequence>MAARKRPYTIVYEDDNLLVVDKAAGIPVIPERVNTAAVALNRQLQNRYGKGGEQAIWVVHRIDRDTSGLVLFARNPQAHRAYSGLFQEKTIQKRYLAISRGHAPDAAGEIDAPIRISQKGRAVIDAHRGKPSLTRFYLQRQYRQYTTVWAEPETGRQHQIRIHLKSIGLPLAVDPLYGSAGPIDLSMIKRGYRYKKDEAPRPLISRLSLHCARLNFTDPLSGEERSFNADIPGDMRALIKSLDRWGDPTPFESNLKGENHEHIQSPV</sequence>
<feature type="domain" description="Pseudouridine synthase RsuA/RluA-like" evidence="2">
    <location>
        <begin position="16"/>
        <end position="165"/>
    </location>
</feature>
<dbReference type="InterPro" id="IPR006224">
    <property type="entry name" value="PsdUridine_synth_RluA-like_CS"/>
</dbReference>
<proteinExistence type="inferred from homology"/>
<dbReference type="EMBL" id="DRLD01000305">
    <property type="protein sequence ID" value="HED11189.1"/>
    <property type="molecule type" value="Genomic_DNA"/>
</dbReference>
<dbReference type="AlphaFoldDB" id="A0A7V1M0V8"/>
<reference evidence="3" key="1">
    <citation type="journal article" date="2020" name="mSystems">
        <title>Genome- and Community-Level Interaction Insights into Carbon Utilization and Element Cycling Functions of Hydrothermarchaeota in Hydrothermal Sediment.</title>
        <authorList>
            <person name="Zhou Z."/>
            <person name="Liu Y."/>
            <person name="Xu W."/>
            <person name="Pan J."/>
            <person name="Luo Z.H."/>
            <person name="Li M."/>
        </authorList>
    </citation>
    <scope>NUCLEOTIDE SEQUENCE [LARGE SCALE GENOMIC DNA]</scope>
    <source>
        <strain evidence="3">HyVt-456</strain>
    </source>
</reference>